<feature type="chain" id="PRO_5043578603" evidence="1">
    <location>
        <begin position="25"/>
        <end position="53"/>
    </location>
</feature>
<reference evidence="2 3" key="1">
    <citation type="submission" date="2016-10" db="EMBL/GenBank/DDBJ databases">
        <authorList>
            <person name="Varghese N."/>
            <person name="Submissions S."/>
        </authorList>
    </citation>
    <scope>NUCLEOTIDE SEQUENCE [LARGE SCALE GENOMIC DNA]</scope>
    <source>
        <strain evidence="2 3">DSM 16733</strain>
    </source>
</reference>
<evidence type="ECO:0000313" key="2">
    <source>
        <dbReference type="EMBL" id="SDU11107.1"/>
    </source>
</evidence>
<keyword evidence="1" id="KW-0732">Signal</keyword>
<feature type="signal peptide" evidence="1">
    <location>
        <begin position="1"/>
        <end position="24"/>
    </location>
</feature>
<accession>A0AAX2D5Y8</accession>
<gene>
    <name evidence="2" type="ORF">SAMN05216476_0477</name>
</gene>
<proteinExistence type="predicted"/>
<protein>
    <submittedName>
        <fullName evidence="2">Uncharacterized protein</fullName>
    </submittedName>
</protein>
<name>A0AAX2D5Y8_9PSED</name>
<organism evidence="2 3">
    <name type="scientific">Pseudomonas mediterranea</name>
    <dbReference type="NCBI Taxonomy" id="183795"/>
    <lineage>
        <taxon>Bacteria</taxon>
        <taxon>Pseudomonadati</taxon>
        <taxon>Pseudomonadota</taxon>
        <taxon>Gammaproteobacteria</taxon>
        <taxon>Pseudomonadales</taxon>
        <taxon>Pseudomonadaceae</taxon>
        <taxon>Pseudomonas</taxon>
    </lineage>
</organism>
<keyword evidence="3" id="KW-1185">Reference proteome</keyword>
<dbReference type="AlphaFoldDB" id="A0AAX2D5Y8"/>
<evidence type="ECO:0000256" key="1">
    <source>
        <dbReference type="SAM" id="SignalP"/>
    </source>
</evidence>
<dbReference type="RefSeq" id="WP_154673559.1">
    <property type="nucleotide sequence ID" value="NZ_JAERQI010000008.1"/>
</dbReference>
<dbReference type="EMBL" id="LT629790">
    <property type="protein sequence ID" value="SDU11107.1"/>
    <property type="molecule type" value="Genomic_DNA"/>
</dbReference>
<dbReference type="GeneID" id="76215848"/>
<dbReference type="Proteomes" id="UP000183772">
    <property type="component" value="Chromosome I"/>
</dbReference>
<sequence length="53" mass="5541">MKKLKTYLTAFALALGGMAAHANAAGEHNRGNSGLCYQLTPLKKTPSPRAVGL</sequence>
<evidence type="ECO:0000313" key="3">
    <source>
        <dbReference type="Proteomes" id="UP000183772"/>
    </source>
</evidence>